<comment type="caution">
    <text evidence="3">The sequence shown here is derived from an EMBL/GenBank/DDBJ whole genome shotgun (WGS) entry which is preliminary data.</text>
</comment>
<evidence type="ECO:0000256" key="1">
    <source>
        <dbReference type="ARBA" id="ARBA00007435"/>
    </source>
</evidence>
<dbReference type="RefSeq" id="WP_338110814.1">
    <property type="nucleotide sequence ID" value="NZ_PZZN01000002.1"/>
</dbReference>
<dbReference type="PANTHER" id="PTHR34477:SF5">
    <property type="entry name" value="BSL5627 PROTEIN"/>
    <property type="match status" value="1"/>
</dbReference>
<dbReference type="InterPro" id="IPR000305">
    <property type="entry name" value="GIY-YIG_endonuc"/>
</dbReference>
<dbReference type="SUPFAM" id="SSF82771">
    <property type="entry name" value="GIY-YIG endonuclease"/>
    <property type="match status" value="1"/>
</dbReference>
<accession>A0A2T4YQG3</accession>
<evidence type="ECO:0000259" key="2">
    <source>
        <dbReference type="PROSITE" id="PS50164"/>
    </source>
</evidence>
<name>A0A2T4YQG3_9SPHN</name>
<sequence>MMEEQAFVYIMANFPNGAIYLGSTLNLPKRVWEHRNGLSGFTKRYGCKLLVWYEACGEWEAARQRELQMKEWKRAWKVREIEGLNPAWDDLYDRIALP</sequence>
<keyword evidence="4" id="KW-1185">Reference proteome</keyword>
<keyword evidence="3" id="KW-0378">Hydrolase</keyword>
<evidence type="ECO:0000313" key="3">
    <source>
        <dbReference type="EMBL" id="PTM45753.1"/>
    </source>
</evidence>
<protein>
    <submittedName>
        <fullName evidence="3">Putative endonuclease</fullName>
    </submittedName>
</protein>
<dbReference type="EMBL" id="PZZN01000002">
    <property type="protein sequence ID" value="PTM45753.1"/>
    <property type="molecule type" value="Genomic_DNA"/>
</dbReference>
<keyword evidence="3" id="KW-0255">Endonuclease</keyword>
<organism evidence="3 4">
    <name type="scientific">Sphingomonas aerolata</name>
    <dbReference type="NCBI Taxonomy" id="185951"/>
    <lineage>
        <taxon>Bacteria</taxon>
        <taxon>Pseudomonadati</taxon>
        <taxon>Pseudomonadota</taxon>
        <taxon>Alphaproteobacteria</taxon>
        <taxon>Sphingomonadales</taxon>
        <taxon>Sphingomonadaceae</taxon>
        <taxon>Sphingomonas</taxon>
    </lineage>
</organism>
<dbReference type="Pfam" id="PF01541">
    <property type="entry name" value="GIY-YIG"/>
    <property type="match status" value="1"/>
</dbReference>
<evidence type="ECO:0000313" key="4">
    <source>
        <dbReference type="Proteomes" id="UP000240996"/>
    </source>
</evidence>
<dbReference type="Proteomes" id="UP000240996">
    <property type="component" value="Unassembled WGS sequence"/>
</dbReference>
<dbReference type="InterPro" id="IPR050190">
    <property type="entry name" value="UPF0213_domain"/>
</dbReference>
<dbReference type="PANTHER" id="PTHR34477">
    <property type="entry name" value="UPF0213 PROTEIN YHBQ"/>
    <property type="match status" value="1"/>
</dbReference>
<dbReference type="InterPro" id="IPR035901">
    <property type="entry name" value="GIY-YIG_endonuc_sf"/>
</dbReference>
<dbReference type="GO" id="GO:0004519">
    <property type="term" value="F:endonuclease activity"/>
    <property type="evidence" value="ECO:0007669"/>
    <property type="project" value="UniProtKB-KW"/>
</dbReference>
<comment type="similarity">
    <text evidence="1">Belongs to the UPF0213 family.</text>
</comment>
<gene>
    <name evidence="3" type="ORF">C8J24_1981</name>
</gene>
<dbReference type="PROSITE" id="PS50164">
    <property type="entry name" value="GIY_YIG"/>
    <property type="match status" value="1"/>
</dbReference>
<reference evidence="3 4" key="1">
    <citation type="submission" date="2018-04" db="EMBL/GenBank/DDBJ databases">
        <title>Genomic Encyclopedia of Type Strains, Phase III (KMG-III): the genomes of soil and plant-associated and newly described type strains.</title>
        <authorList>
            <person name="Whitman W."/>
        </authorList>
    </citation>
    <scope>NUCLEOTIDE SEQUENCE [LARGE SCALE GENOMIC DNA]</scope>
    <source>
        <strain evidence="3 4">NW12</strain>
    </source>
</reference>
<feature type="domain" description="GIY-YIG" evidence="2">
    <location>
        <begin position="4"/>
        <end position="79"/>
    </location>
</feature>
<dbReference type="AlphaFoldDB" id="A0A2T4YQG3"/>
<keyword evidence="3" id="KW-0540">Nuclease</keyword>
<proteinExistence type="inferred from homology"/>
<dbReference type="Gene3D" id="3.40.1440.10">
    <property type="entry name" value="GIY-YIG endonuclease"/>
    <property type="match status" value="1"/>
</dbReference>
<dbReference type="CDD" id="cd10448">
    <property type="entry name" value="GIY-YIG_unchar_3"/>
    <property type="match status" value="1"/>
</dbReference>